<dbReference type="Proteomes" id="UP001159427">
    <property type="component" value="Unassembled WGS sequence"/>
</dbReference>
<dbReference type="Gene3D" id="2.130.10.10">
    <property type="entry name" value="YVTN repeat-like/Quinoprotein amine dehydrogenase"/>
    <property type="match status" value="2"/>
</dbReference>
<dbReference type="SUPFAM" id="SSF52540">
    <property type="entry name" value="P-loop containing nucleoside triphosphate hydrolases"/>
    <property type="match status" value="1"/>
</dbReference>
<dbReference type="PANTHER" id="PTHR10039">
    <property type="entry name" value="AMELOGENIN"/>
    <property type="match status" value="1"/>
</dbReference>
<evidence type="ECO:0000313" key="5">
    <source>
        <dbReference type="Proteomes" id="UP001159427"/>
    </source>
</evidence>
<feature type="domain" description="Nephrocystin 3-like N-terminal" evidence="3">
    <location>
        <begin position="282"/>
        <end position="441"/>
    </location>
</feature>
<dbReference type="Pfam" id="PF18738">
    <property type="entry name" value="HEPN_DZIP3"/>
    <property type="match status" value="1"/>
</dbReference>
<dbReference type="PANTHER" id="PTHR10039:SF17">
    <property type="entry name" value="FUNGAL STAND N-TERMINAL GOODBYE DOMAIN-CONTAINING PROTEIN-RELATED"/>
    <property type="match status" value="1"/>
</dbReference>
<evidence type="ECO:0000259" key="3">
    <source>
        <dbReference type="Pfam" id="PF24883"/>
    </source>
</evidence>
<dbReference type="InterPro" id="IPR056884">
    <property type="entry name" value="NPHP3-like_N"/>
</dbReference>
<sequence length="1429" mass="161945">MAAAAPSPLASSEEKTNGAKLSRLLIDGGTTVLRIVFNHHHPSANLAADLNANYSTLNNLLRRRVLNGHQWDKLFPPGGTMPDSNTFDITLLFLLLTNICGLFPPPTGWHTKPSPSDNSHEANLARVKYFRNVLYGHVTSTGVDTHSFSVLWQEISTVLVALGLQQSEIDRLKAERGEEENYLDALRDWAVSEEDIKTQLRNICLTQKEMKETLLETRETFQESKTKLEDVHQVVTEIRQSQLKSNSEEVSLKKLAKVGTQNSIRYYSERYLEGTRESIFVKVESWLNDKNSPNRVVVIGANAGMGKSVIAGEICKRMQFDGKLLGSHFCQHDKALHRNPKVMLQSLACHLSHSLPEYRKALVERLSRNLGMDINEMEVGDLCELLFEEPLSKTADPGFTGLVVIDALDESDYQGRDELIDVIANYFSKLPRWIRFLITTRPEINISDRLKCLRPLMLETRDEENLKDIHRFLKDQLSPLPQVEDEEIILKELVEMSGGVFLCAYFLVDFIREKFSTVTVKDLYVTVPSGISSVYQSYFKRLETQLSRELNVAEDQFLSLLSAIAFAREPLPLGFIPKVLFPGTLSSAVQRKEYKAISCLSSLLPIQDDCVRFFHKSIKDWLADKSRYGRHNFCVDENEGHRTLANLCIGELNEVKRKGVDNSEQFTATINYALQHAVQHLIALDENVRPCSLEEIAKNYVLDVELVYAKLCVDSTLAIEDILCVMKQDGWKGLETLRTFMFLLRRHNRELRELPHVIFQILMNEGGQELSLQASRLLETKYSDVPYMEYLDKDDLQRVVDSRFYCGSEVACFDVSPRSDYMVCECRDGTIQLWSLHTGNQMWARNVIKEKEYSRIFFAAFRIYEPRPFSCTMHLSCFRSVVFHPVIDVILPGVLSHAFNFKGHLNSLFPLSHCRFSVCSISGDTIVTDCPNDWKCLILWSLENGKEITRTKRDEDVLSFARSRDGRLLAVSHSTGSICVLDLMNGFQILEETSTSKACGLVKFFPDHRSLLCWHFPVDRLNHQVYYVSVNVKTHEKFSLDASCKDFSYNPWKYKSDVEGGFLFGDPHSCVIERSTGCLRTSDHSFAFVLNEQSDLGNTLCGDSVGVLAVDDLTRGRGDGKTKKDSLVFSFNGDIVYVVSNEVQDQAQITAWGVPSGEFKAQRNISSYCCLASVKEGVLITNNGSIELWDFELYKCIRRWTGMEGISTLTAISDKHVECYGWKRTEVIILDTSREDQVTTIQRCDAYGEFVRCNSRGQVIRSDKYVMRSVDTFFWDSEEAFPPPNLKALPYVLAGTFSPNEKFIVTSSAFDAENQAVYILDAVSGKTHDTLCTAKRVYACKFVSDEECVLYTNGESTGFCLQLFNVSSGHLLSLIDIDMDNRLNSLASHSGKGLLAVSLQNSRFKFRIIKVKLPGEQENKGKSRRSVLI</sequence>
<evidence type="ECO:0000313" key="4">
    <source>
        <dbReference type="EMBL" id="CAH3026174.1"/>
    </source>
</evidence>
<dbReference type="EMBL" id="CALNXI010000392">
    <property type="protein sequence ID" value="CAH3026174.1"/>
    <property type="molecule type" value="Genomic_DNA"/>
</dbReference>
<dbReference type="Pfam" id="PF24883">
    <property type="entry name" value="NPHP3_N"/>
    <property type="match status" value="1"/>
</dbReference>
<gene>
    <name evidence="4" type="ORF">PEVE_00028307</name>
</gene>
<keyword evidence="1" id="KW-0677">Repeat</keyword>
<dbReference type="InterPro" id="IPR041249">
    <property type="entry name" value="HEPN_DZIP3"/>
</dbReference>
<comment type="caution">
    <text evidence="4">The sequence shown here is derived from an EMBL/GenBank/DDBJ whole genome shotgun (WGS) entry which is preliminary data.</text>
</comment>
<organism evidence="4 5">
    <name type="scientific">Porites evermanni</name>
    <dbReference type="NCBI Taxonomy" id="104178"/>
    <lineage>
        <taxon>Eukaryota</taxon>
        <taxon>Metazoa</taxon>
        <taxon>Cnidaria</taxon>
        <taxon>Anthozoa</taxon>
        <taxon>Hexacorallia</taxon>
        <taxon>Scleractinia</taxon>
        <taxon>Fungiina</taxon>
        <taxon>Poritidae</taxon>
        <taxon>Porites</taxon>
    </lineage>
</organism>
<evidence type="ECO:0008006" key="6">
    <source>
        <dbReference type="Google" id="ProtNLM"/>
    </source>
</evidence>
<evidence type="ECO:0000259" key="2">
    <source>
        <dbReference type="Pfam" id="PF18738"/>
    </source>
</evidence>
<evidence type="ECO:0000256" key="1">
    <source>
        <dbReference type="ARBA" id="ARBA00022737"/>
    </source>
</evidence>
<keyword evidence="5" id="KW-1185">Reference proteome</keyword>
<accession>A0ABN8ME56</accession>
<reference evidence="4 5" key="1">
    <citation type="submission" date="2022-05" db="EMBL/GenBank/DDBJ databases">
        <authorList>
            <consortium name="Genoscope - CEA"/>
            <person name="William W."/>
        </authorList>
    </citation>
    <scope>NUCLEOTIDE SEQUENCE [LARGE SCALE GENOMIC DNA]</scope>
</reference>
<protein>
    <recommendedName>
        <fullName evidence="6">E3 ubiquitin-protein ligase DZIP3</fullName>
    </recommendedName>
</protein>
<feature type="domain" description="DZIP3-like HEPN" evidence="2">
    <location>
        <begin position="45"/>
        <end position="179"/>
    </location>
</feature>
<name>A0ABN8ME56_9CNID</name>
<dbReference type="InterPro" id="IPR015943">
    <property type="entry name" value="WD40/YVTN_repeat-like_dom_sf"/>
</dbReference>
<proteinExistence type="predicted"/>
<dbReference type="SUPFAM" id="SSF82171">
    <property type="entry name" value="DPP6 N-terminal domain-like"/>
    <property type="match status" value="1"/>
</dbReference>
<dbReference type="Gene3D" id="3.40.50.300">
    <property type="entry name" value="P-loop containing nucleotide triphosphate hydrolases"/>
    <property type="match status" value="1"/>
</dbReference>
<dbReference type="InterPro" id="IPR027417">
    <property type="entry name" value="P-loop_NTPase"/>
</dbReference>